<dbReference type="PANTHER" id="PTHR44809">
    <property type="match status" value="1"/>
</dbReference>
<dbReference type="PROSITE" id="PS50005">
    <property type="entry name" value="TPR"/>
    <property type="match status" value="4"/>
</dbReference>
<dbReference type="Pfam" id="PF13432">
    <property type="entry name" value="TPR_16"/>
    <property type="match status" value="3"/>
</dbReference>
<organism evidence="2 3">
    <name type="scientific">Phaeospirillum tilakii</name>
    <dbReference type="NCBI Taxonomy" id="741673"/>
    <lineage>
        <taxon>Bacteria</taxon>
        <taxon>Pseudomonadati</taxon>
        <taxon>Pseudomonadota</taxon>
        <taxon>Alphaproteobacteria</taxon>
        <taxon>Rhodospirillales</taxon>
        <taxon>Rhodospirillaceae</taxon>
        <taxon>Phaeospirillum</taxon>
    </lineage>
</organism>
<dbReference type="RefSeq" id="WP_377316014.1">
    <property type="nucleotide sequence ID" value="NZ_JBHUIY010000017.1"/>
</dbReference>
<dbReference type="PANTHER" id="PTHR44809:SF1">
    <property type="entry name" value="PROTEIN O-MANNOSYL-TRANSFERASE TMTC1"/>
    <property type="match status" value="1"/>
</dbReference>
<dbReference type="InterPro" id="IPR019734">
    <property type="entry name" value="TPR_rpt"/>
</dbReference>
<evidence type="ECO:0000256" key="1">
    <source>
        <dbReference type="PROSITE-ProRule" id="PRU00339"/>
    </source>
</evidence>
<dbReference type="SUPFAM" id="SSF53756">
    <property type="entry name" value="UDP-Glycosyltransferase/glycogen phosphorylase"/>
    <property type="match status" value="1"/>
</dbReference>
<feature type="repeat" description="TPR" evidence="1">
    <location>
        <begin position="215"/>
        <end position="248"/>
    </location>
</feature>
<comment type="caution">
    <text evidence="2">The sequence shown here is derived from an EMBL/GenBank/DDBJ whole genome shotgun (WGS) entry which is preliminary data.</text>
</comment>
<dbReference type="Pfam" id="PF01075">
    <property type="entry name" value="Glyco_transf_9"/>
    <property type="match status" value="1"/>
</dbReference>
<accession>A0ABW5CDF9</accession>
<dbReference type="EMBL" id="JBHUIY010000017">
    <property type="protein sequence ID" value="MFD2234115.1"/>
    <property type="molecule type" value="Genomic_DNA"/>
</dbReference>
<dbReference type="Gene3D" id="3.40.50.2000">
    <property type="entry name" value="Glycogen Phosphorylase B"/>
    <property type="match status" value="1"/>
</dbReference>
<gene>
    <name evidence="2" type="ORF">ACFSNB_09880</name>
</gene>
<proteinExistence type="predicted"/>
<feature type="repeat" description="TPR" evidence="1">
    <location>
        <begin position="113"/>
        <end position="146"/>
    </location>
</feature>
<protein>
    <submittedName>
        <fullName evidence="2">Tetratricopeptide repeat protein</fullName>
    </submittedName>
</protein>
<sequence>MDQSPPEPPLPQKVLAAALTLRGQNRRDEAQRLCALVLDRHPDDRDALTLSAVLSLETDRLDPAADAARRLLALDEKNPTGLMTLGFVAHRRGHHDEAVALLETAALLAPGQPEIQFNLALCYDALGRHGEAEAALRRELALNPAHALAWNDLGTQLSRDGADAEAEECFRAALKHRPDLVMAQFNLGNSLRRRDAIEDSVAAYQRCLELQPDYWNALINLAVSWRDLGRLDRAEECLTAALALVPDSPEAHFNLSQIALLKGDFVTGWREYEARLHAPAPVRHRAPFSRPRWDGGPLHGRTLLLHTEQGLGDLILALRFLPRVAAAGGRILLELPAPLTRLARRRPEPAEVIPFGSPLPAFDCQLPLMSLPGLYVDRAAAIPAQVPYLSPDPAEAAAWAARLAGPGKAVGLVWAGSPDHPADAQRSLPAATLLAAASRPGLRLFSLQRQLRDGDRALLDGAAGTLDDLGPTLTDFAATAAAISGLDLVIAVDTAVAHLAGALGKPVWLLLPFAPDWRWMLERDDSPWYPSLRLFRQRRRGDWSAPLAALSQALDRFAAA</sequence>
<evidence type="ECO:0000313" key="2">
    <source>
        <dbReference type="EMBL" id="MFD2234115.1"/>
    </source>
</evidence>
<dbReference type="Proteomes" id="UP001597296">
    <property type="component" value="Unassembled WGS sequence"/>
</dbReference>
<dbReference type="InterPro" id="IPR052943">
    <property type="entry name" value="TMTC_O-mannosyl-trnsfr"/>
</dbReference>
<dbReference type="SUPFAM" id="SSF48452">
    <property type="entry name" value="TPR-like"/>
    <property type="match status" value="1"/>
</dbReference>
<dbReference type="Gene3D" id="1.25.40.10">
    <property type="entry name" value="Tetratricopeptide repeat domain"/>
    <property type="match status" value="2"/>
</dbReference>
<name>A0ABW5CDF9_9PROT</name>
<feature type="repeat" description="TPR" evidence="1">
    <location>
        <begin position="147"/>
        <end position="180"/>
    </location>
</feature>
<feature type="repeat" description="TPR" evidence="1">
    <location>
        <begin position="181"/>
        <end position="214"/>
    </location>
</feature>
<keyword evidence="3" id="KW-1185">Reference proteome</keyword>
<reference evidence="3" key="1">
    <citation type="journal article" date="2019" name="Int. J. Syst. Evol. Microbiol.">
        <title>The Global Catalogue of Microorganisms (GCM) 10K type strain sequencing project: providing services to taxonomists for standard genome sequencing and annotation.</title>
        <authorList>
            <consortium name="The Broad Institute Genomics Platform"/>
            <consortium name="The Broad Institute Genome Sequencing Center for Infectious Disease"/>
            <person name="Wu L."/>
            <person name="Ma J."/>
        </authorList>
    </citation>
    <scope>NUCLEOTIDE SEQUENCE [LARGE SCALE GENOMIC DNA]</scope>
    <source>
        <strain evidence="3">KCTC 15012</strain>
    </source>
</reference>
<keyword evidence="1" id="KW-0802">TPR repeat</keyword>
<dbReference type="InterPro" id="IPR011990">
    <property type="entry name" value="TPR-like_helical_dom_sf"/>
</dbReference>
<evidence type="ECO:0000313" key="3">
    <source>
        <dbReference type="Proteomes" id="UP001597296"/>
    </source>
</evidence>
<dbReference type="SMART" id="SM00028">
    <property type="entry name" value="TPR"/>
    <property type="match status" value="6"/>
</dbReference>
<dbReference type="Pfam" id="PF14559">
    <property type="entry name" value="TPR_19"/>
    <property type="match status" value="1"/>
</dbReference>
<dbReference type="InterPro" id="IPR002201">
    <property type="entry name" value="Glyco_trans_9"/>
</dbReference>